<dbReference type="Gene3D" id="3.40.50.720">
    <property type="entry name" value="NAD(P)-binding Rossmann-like Domain"/>
    <property type="match status" value="1"/>
</dbReference>
<dbReference type="SUPFAM" id="SSF50129">
    <property type="entry name" value="GroES-like"/>
    <property type="match status" value="1"/>
</dbReference>
<keyword evidence="5" id="KW-1185">Reference proteome</keyword>
<protein>
    <submittedName>
        <fullName evidence="4">Quinone oxidoreductase</fullName>
    </submittedName>
</protein>
<dbReference type="Gene3D" id="3.90.180.10">
    <property type="entry name" value="Medium-chain alcohol dehydrogenases, catalytic domain"/>
    <property type="match status" value="1"/>
</dbReference>
<keyword evidence="1" id="KW-0521">NADP</keyword>
<evidence type="ECO:0000259" key="3">
    <source>
        <dbReference type="SMART" id="SM00829"/>
    </source>
</evidence>
<evidence type="ECO:0000256" key="1">
    <source>
        <dbReference type="ARBA" id="ARBA00022857"/>
    </source>
</evidence>
<dbReference type="RefSeq" id="WP_213984037.1">
    <property type="nucleotide sequence ID" value="NZ_JAFMNX010000001.1"/>
</dbReference>
<dbReference type="SUPFAM" id="SSF51735">
    <property type="entry name" value="NAD(P)-binding Rossmann-fold domains"/>
    <property type="match status" value="1"/>
</dbReference>
<sequence length="325" mass="34835">MSKAIRVHAHGGPEALVYEDVLVEQPKAGEALVRHTAVGLNYLDVYYRTGLYPAPNGLPLVPGNEAAGVVEALGDGVTGLQVGDRVAYVGPLGAYAQKRVIAADRLVKLPETISDEQGAAMMLQGMTAEYLLRRTFAVKPGDTILYHAAAGGVGLIFGQWAKHLGATVIGTAGSPEKVELAKAHGYDHVIDYTKEDFVKRVHEITDGAKCDVVYDSVGKDTYEGSLDCLKPRGLFVTFGQSSGPIPPFNLGLLSQKGSLFVTRPTLFTYIAKRSELEEASAALFDVVAKGVVSININQRYRLEDAAQAHRDLEGRKTTGTTILLP</sequence>
<dbReference type="Pfam" id="PF08240">
    <property type="entry name" value="ADH_N"/>
    <property type="match status" value="1"/>
</dbReference>
<dbReference type="PANTHER" id="PTHR48106:SF13">
    <property type="entry name" value="QUINONE OXIDOREDUCTASE-RELATED"/>
    <property type="match status" value="1"/>
</dbReference>
<dbReference type="NCBIfam" id="NF008024">
    <property type="entry name" value="PRK10754.1"/>
    <property type="match status" value="1"/>
</dbReference>
<gene>
    <name evidence="4" type="ORF">JYU29_07470</name>
</gene>
<dbReference type="PANTHER" id="PTHR48106">
    <property type="entry name" value="QUINONE OXIDOREDUCTASE PIG3-RELATED"/>
    <property type="match status" value="1"/>
</dbReference>
<reference evidence="4 5" key="1">
    <citation type="submission" date="2021-03" db="EMBL/GenBank/DDBJ databases">
        <title>Tianweitania aestuarii sp. nov., isolated from a tidal flat.</title>
        <authorList>
            <person name="Park S."/>
            <person name="Yoon J.-H."/>
        </authorList>
    </citation>
    <scope>NUCLEOTIDE SEQUENCE [LARGE SCALE GENOMIC DNA]</scope>
    <source>
        <strain evidence="4 5">BSSL-BM11</strain>
    </source>
</reference>
<dbReference type="InterPro" id="IPR011032">
    <property type="entry name" value="GroES-like_sf"/>
</dbReference>
<comment type="caution">
    <text evidence="4">The sequence shown here is derived from an EMBL/GenBank/DDBJ whole genome shotgun (WGS) entry which is preliminary data.</text>
</comment>
<feature type="domain" description="Enoyl reductase (ER)" evidence="3">
    <location>
        <begin position="11"/>
        <end position="323"/>
    </location>
</feature>
<proteinExistence type="predicted"/>
<dbReference type="Proteomes" id="UP001297272">
    <property type="component" value="Unassembled WGS sequence"/>
</dbReference>
<evidence type="ECO:0000256" key="2">
    <source>
        <dbReference type="ARBA" id="ARBA00023002"/>
    </source>
</evidence>
<dbReference type="InterPro" id="IPR020843">
    <property type="entry name" value="ER"/>
</dbReference>
<organism evidence="4 5">
    <name type="scientific">Tianweitania aestuarii</name>
    <dbReference type="NCBI Taxonomy" id="2814886"/>
    <lineage>
        <taxon>Bacteria</taxon>
        <taxon>Pseudomonadati</taxon>
        <taxon>Pseudomonadota</taxon>
        <taxon>Alphaproteobacteria</taxon>
        <taxon>Hyphomicrobiales</taxon>
        <taxon>Phyllobacteriaceae</taxon>
        <taxon>Tianweitania</taxon>
    </lineage>
</organism>
<dbReference type="InterPro" id="IPR013154">
    <property type="entry name" value="ADH-like_N"/>
</dbReference>
<dbReference type="InterPro" id="IPR036291">
    <property type="entry name" value="NAD(P)-bd_dom_sf"/>
</dbReference>
<dbReference type="EMBL" id="JAFMNX010000001">
    <property type="protein sequence ID" value="MBS9720521.1"/>
    <property type="molecule type" value="Genomic_DNA"/>
</dbReference>
<name>A0ABS5RU39_9HYPH</name>
<dbReference type="Pfam" id="PF00107">
    <property type="entry name" value="ADH_zinc_N"/>
    <property type="match status" value="1"/>
</dbReference>
<evidence type="ECO:0000313" key="4">
    <source>
        <dbReference type="EMBL" id="MBS9720521.1"/>
    </source>
</evidence>
<dbReference type="InterPro" id="IPR047618">
    <property type="entry name" value="QOR-like"/>
</dbReference>
<accession>A0ABS5RU39</accession>
<dbReference type="CDD" id="cd05286">
    <property type="entry name" value="QOR2"/>
    <property type="match status" value="1"/>
</dbReference>
<dbReference type="SMART" id="SM00829">
    <property type="entry name" value="PKS_ER"/>
    <property type="match status" value="1"/>
</dbReference>
<dbReference type="PROSITE" id="PS01162">
    <property type="entry name" value="QOR_ZETA_CRYSTAL"/>
    <property type="match status" value="1"/>
</dbReference>
<dbReference type="InterPro" id="IPR013149">
    <property type="entry name" value="ADH-like_C"/>
</dbReference>
<keyword evidence="2" id="KW-0560">Oxidoreductase</keyword>
<dbReference type="InterPro" id="IPR002364">
    <property type="entry name" value="Quin_OxRdtase/zeta-crystal_CS"/>
</dbReference>
<evidence type="ECO:0000313" key="5">
    <source>
        <dbReference type="Proteomes" id="UP001297272"/>
    </source>
</evidence>